<dbReference type="AlphaFoldDB" id="A0A1F8FTW3"/>
<feature type="compositionally biased region" description="Basic and acidic residues" evidence="1">
    <location>
        <begin position="50"/>
        <end position="66"/>
    </location>
</feature>
<evidence type="ECO:0000313" key="2">
    <source>
        <dbReference type="EMBL" id="OGN15779.1"/>
    </source>
</evidence>
<accession>A0A1F8FTW3</accession>
<dbReference type="Proteomes" id="UP000176581">
    <property type="component" value="Unassembled WGS sequence"/>
</dbReference>
<sequence>MFARRARSTLNSAPLADNGLLNIDKNGSCSFEIRDGCEVARLVRKARPKSTSEYRPDTWPEGKDQQQRMVRTVAYPWAVGKNPFCERPDQTHQGVPAPSSFGKAFLFSQ</sequence>
<gene>
    <name evidence="2" type="ORF">A3J47_00170</name>
</gene>
<reference evidence="2 3" key="1">
    <citation type="journal article" date="2016" name="Nat. Commun.">
        <title>Thousands of microbial genomes shed light on interconnected biogeochemical processes in an aquifer system.</title>
        <authorList>
            <person name="Anantharaman K."/>
            <person name="Brown C.T."/>
            <person name="Hug L.A."/>
            <person name="Sharon I."/>
            <person name="Castelle C.J."/>
            <person name="Probst A.J."/>
            <person name="Thomas B.C."/>
            <person name="Singh A."/>
            <person name="Wilkins M.J."/>
            <person name="Karaoz U."/>
            <person name="Brodie E.L."/>
            <person name="Williams K.H."/>
            <person name="Hubbard S.S."/>
            <person name="Banfield J.F."/>
        </authorList>
    </citation>
    <scope>NUCLEOTIDE SEQUENCE [LARGE SCALE GENOMIC DNA]</scope>
</reference>
<evidence type="ECO:0000256" key="1">
    <source>
        <dbReference type="SAM" id="MobiDB-lite"/>
    </source>
</evidence>
<feature type="region of interest" description="Disordered" evidence="1">
    <location>
        <begin position="47"/>
        <end position="67"/>
    </location>
</feature>
<proteinExistence type="predicted"/>
<comment type="caution">
    <text evidence="2">The sequence shown here is derived from an EMBL/GenBank/DDBJ whole genome shotgun (WGS) entry which is preliminary data.</text>
</comment>
<evidence type="ECO:0000313" key="3">
    <source>
        <dbReference type="Proteomes" id="UP000176581"/>
    </source>
</evidence>
<organism evidence="2 3">
    <name type="scientific">Candidatus Yanofskybacteria bacterium RIFCSPHIGHO2_02_FULL_43_22</name>
    <dbReference type="NCBI Taxonomy" id="1802681"/>
    <lineage>
        <taxon>Bacteria</taxon>
        <taxon>Candidatus Yanofskyibacteriota</taxon>
    </lineage>
</organism>
<protein>
    <submittedName>
        <fullName evidence="2">Uncharacterized protein</fullName>
    </submittedName>
</protein>
<name>A0A1F8FTW3_9BACT</name>
<dbReference type="EMBL" id="MGJV01000007">
    <property type="protein sequence ID" value="OGN15779.1"/>
    <property type="molecule type" value="Genomic_DNA"/>
</dbReference>